<feature type="compositionally biased region" description="Polar residues" evidence="6">
    <location>
        <begin position="1"/>
        <end position="10"/>
    </location>
</feature>
<dbReference type="SMART" id="SM00316">
    <property type="entry name" value="S1"/>
    <property type="match status" value="1"/>
</dbReference>
<feature type="region of interest" description="Disordered" evidence="6">
    <location>
        <begin position="1"/>
        <end position="73"/>
    </location>
</feature>
<dbReference type="EMBL" id="UOEI01000444">
    <property type="protein sequence ID" value="VAW05875.1"/>
    <property type="molecule type" value="Genomic_DNA"/>
</dbReference>
<feature type="domain" description="S1 motif" evidence="7">
    <location>
        <begin position="106"/>
        <end position="189"/>
    </location>
</feature>
<dbReference type="GO" id="GO:0005737">
    <property type="term" value="C:cytoplasm"/>
    <property type="evidence" value="ECO:0007669"/>
    <property type="project" value="TreeGrafter"/>
</dbReference>
<dbReference type="NCBIfam" id="TIGR00757">
    <property type="entry name" value="RNaseEG"/>
    <property type="match status" value="1"/>
</dbReference>
<name>A0A3B0SJ92_9ZZZZ</name>
<dbReference type="EC" id="3.1.26.12" evidence="8"/>
<dbReference type="InterPro" id="IPR012340">
    <property type="entry name" value="NA-bd_OB-fold"/>
</dbReference>
<evidence type="ECO:0000256" key="6">
    <source>
        <dbReference type="SAM" id="MobiDB-lite"/>
    </source>
</evidence>
<dbReference type="GO" id="GO:0006364">
    <property type="term" value="P:rRNA processing"/>
    <property type="evidence" value="ECO:0007669"/>
    <property type="project" value="TreeGrafter"/>
</dbReference>
<dbReference type="GO" id="GO:0046872">
    <property type="term" value="F:metal ion binding"/>
    <property type="evidence" value="ECO:0007669"/>
    <property type="project" value="UniProtKB-KW"/>
</dbReference>
<gene>
    <name evidence="8" type="ORF">MNBD_ACTINO01-983</name>
</gene>
<evidence type="ECO:0000256" key="1">
    <source>
        <dbReference type="ARBA" id="ARBA00001946"/>
    </source>
</evidence>
<sequence length="496" mass="55678">VRTVDGQQVTVRKFVKAQPKKQSNSATATRKKPQRSSGSKNGRQRSRSSAPSQRRRPPIEIVEPPETARKQMLVRRSPNQTQIVVLEGPVLVEHYVARSDRKSLIGNVYVGKVRNVLPGMEAAFIDFGEGKNGVLYAGDVNYAEYELNGKPRRIETVLRTGDPVLVQVVKDAMGHKGARLTNQISLAGRYLVLAPSEEVRGISRRLPDDERRRLREIVGDLRPEGTGIIVRTAAEGATREDIKGDIDRLKAMWDKIDEDRKTASVPSLVYEEPPLVIRVIREHFTRDFRRLLIDDPEIQKQVLDYLAGTEADLVEKVAMYTDELGLFERYHVEDQLRKALDRRVWLPSGGHLVIDRTEALTVIDVNTGRFVGSTNLEETVLQNNLESAEEIARQLRLRDIGGIIVIDFIDMEDVKNQEAVLLRLREHLAKDKTRTQVFDVSHLGLVEMTRKNVSAGLLESFSEMCKHCNGRGVLLHEEAAATGIPAVDAGIKEASE</sequence>
<evidence type="ECO:0000256" key="2">
    <source>
        <dbReference type="ARBA" id="ARBA00022723"/>
    </source>
</evidence>
<keyword evidence="5" id="KW-0694">RNA-binding</keyword>
<dbReference type="PANTHER" id="PTHR30001:SF0">
    <property type="entry name" value="RIBONUCLEASE G"/>
    <property type="match status" value="1"/>
</dbReference>
<keyword evidence="2" id="KW-0479">Metal-binding</keyword>
<dbReference type="CDD" id="cd04453">
    <property type="entry name" value="S1_RNase_E"/>
    <property type="match status" value="1"/>
</dbReference>
<proteinExistence type="predicted"/>
<feature type="non-terminal residue" evidence="8">
    <location>
        <position position="1"/>
    </location>
</feature>
<organism evidence="8">
    <name type="scientific">hydrothermal vent metagenome</name>
    <dbReference type="NCBI Taxonomy" id="652676"/>
    <lineage>
        <taxon>unclassified sequences</taxon>
        <taxon>metagenomes</taxon>
        <taxon>ecological metagenomes</taxon>
    </lineage>
</organism>
<dbReference type="InterPro" id="IPR003029">
    <property type="entry name" value="S1_domain"/>
</dbReference>
<evidence type="ECO:0000313" key="8">
    <source>
        <dbReference type="EMBL" id="VAW05875.1"/>
    </source>
</evidence>
<dbReference type="Gene3D" id="2.40.50.140">
    <property type="entry name" value="Nucleic acid-binding proteins"/>
    <property type="match status" value="1"/>
</dbReference>
<evidence type="ECO:0000256" key="5">
    <source>
        <dbReference type="ARBA" id="ARBA00022884"/>
    </source>
</evidence>
<dbReference type="GO" id="GO:0008995">
    <property type="term" value="F:ribonuclease E activity"/>
    <property type="evidence" value="ECO:0007669"/>
    <property type="project" value="UniProtKB-EC"/>
</dbReference>
<dbReference type="GO" id="GO:0003723">
    <property type="term" value="F:RNA binding"/>
    <property type="evidence" value="ECO:0007669"/>
    <property type="project" value="UniProtKB-KW"/>
</dbReference>
<evidence type="ECO:0000259" key="7">
    <source>
        <dbReference type="PROSITE" id="PS50126"/>
    </source>
</evidence>
<accession>A0A3B0SJ92</accession>
<dbReference type="InterPro" id="IPR019307">
    <property type="entry name" value="RNA-bd_AU-1/RNase_E/G"/>
</dbReference>
<dbReference type="InterPro" id="IPR004659">
    <property type="entry name" value="RNase_E/G"/>
</dbReference>
<protein>
    <submittedName>
        <fullName evidence="8">Ribonuclease E</fullName>
        <ecNumber evidence="8">3.1.26.12</ecNumber>
    </submittedName>
</protein>
<dbReference type="Pfam" id="PF10150">
    <property type="entry name" value="RNase_E_G"/>
    <property type="match status" value="1"/>
</dbReference>
<comment type="cofactor">
    <cofactor evidence="1">
        <name>Mg(2+)</name>
        <dbReference type="ChEBI" id="CHEBI:18420"/>
    </cofactor>
</comment>
<dbReference type="SUPFAM" id="SSF50249">
    <property type="entry name" value="Nucleic acid-binding proteins"/>
    <property type="match status" value="1"/>
</dbReference>
<evidence type="ECO:0000256" key="4">
    <source>
        <dbReference type="ARBA" id="ARBA00022842"/>
    </source>
</evidence>
<evidence type="ECO:0000256" key="3">
    <source>
        <dbReference type="ARBA" id="ARBA00022801"/>
    </source>
</evidence>
<keyword evidence="3 8" id="KW-0378">Hydrolase</keyword>
<dbReference type="PANTHER" id="PTHR30001">
    <property type="entry name" value="RIBONUCLEASE"/>
    <property type="match status" value="1"/>
</dbReference>
<dbReference type="AlphaFoldDB" id="A0A3B0SJ92"/>
<dbReference type="PROSITE" id="PS50126">
    <property type="entry name" value="S1"/>
    <property type="match status" value="1"/>
</dbReference>
<keyword evidence="4" id="KW-0460">Magnesium</keyword>
<reference evidence="8" key="1">
    <citation type="submission" date="2018-06" db="EMBL/GenBank/DDBJ databases">
        <authorList>
            <person name="Zhirakovskaya E."/>
        </authorList>
    </citation>
    <scope>NUCLEOTIDE SEQUENCE</scope>
</reference>